<accession>A0A2K3DJE9</accession>
<dbReference type="InParanoid" id="A0A2K3DJE9"/>
<proteinExistence type="predicted"/>
<dbReference type="RefSeq" id="XP_042922628.1">
    <property type="nucleotide sequence ID" value="XM_043064061.1"/>
</dbReference>
<sequence length="93" mass="9845">MAEVQRRANIKATDSINHQLVALGLRAPLHTVLGCLSFNRRGIKLACAAEMLSPNHQLLGGYASGRPHSFAGAGPSKARKPQFKLGASALTLN</sequence>
<dbReference type="ExpressionAtlas" id="A0A2K3DJE9">
    <property type="expression patterns" value="differential"/>
</dbReference>
<organism evidence="1 2">
    <name type="scientific">Chlamydomonas reinhardtii</name>
    <name type="common">Chlamydomonas smithii</name>
    <dbReference type="NCBI Taxonomy" id="3055"/>
    <lineage>
        <taxon>Eukaryota</taxon>
        <taxon>Viridiplantae</taxon>
        <taxon>Chlorophyta</taxon>
        <taxon>core chlorophytes</taxon>
        <taxon>Chlorophyceae</taxon>
        <taxon>CS clade</taxon>
        <taxon>Chlamydomonadales</taxon>
        <taxon>Chlamydomonadaceae</taxon>
        <taxon>Chlamydomonas</taxon>
    </lineage>
</organism>
<name>A0A2K3DJE9_CHLRE</name>
<gene>
    <name evidence="1" type="ORF">CHLRE_07g325726v5</name>
</gene>
<evidence type="ECO:0000313" key="2">
    <source>
        <dbReference type="Proteomes" id="UP000006906"/>
    </source>
</evidence>
<evidence type="ECO:0000313" key="1">
    <source>
        <dbReference type="EMBL" id="PNW80652.1"/>
    </source>
</evidence>
<keyword evidence="2" id="KW-1185">Reference proteome</keyword>
<dbReference type="KEGG" id="cre:CHLRE_07g325726v5"/>
<dbReference type="Gramene" id="PNW80652">
    <property type="protein sequence ID" value="PNW80652"/>
    <property type="gene ID" value="CHLRE_07g325726v5"/>
</dbReference>
<dbReference type="GeneID" id="5728416"/>
<dbReference type="EMBL" id="CM008968">
    <property type="protein sequence ID" value="PNW80652.1"/>
    <property type="molecule type" value="Genomic_DNA"/>
</dbReference>
<dbReference type="PaxDb" id="3055-EDO96844"/>
<protein>
    <submittedName>
        <fullName evidence="1">Uncharacterized protein</fullName>
    </submittedName>
</protein>
<reference evidence="1 2" key="1">
    <citation type="journal article" date="2007" name="Science">
        <title>The Chlamydomonas genome reveals the evolution of key animal and plant functions.</title>
        <authorList>
            <person name="Merchant S.S."/>
            <person name="Prochnik S.E."/>
            <person name="Vallon O."/>
            <person name="Harris E.H."/>
            <person name="Karpowicz S.J."/>
            <person name="Witman G.B."/>
            <person name="Terry A."/>
            <person name="Salamov A."/>
            <person name="Fritz-Laylin L.K."/>
            <person name="Marechal-Drouard L."/>
            <person name="Marshall W.F."/>
            <person name="Qu L.H."/>
            <person name="Nelson D.R."/>
            <person name="Sanderfoot A.A."/>
            <person name="Spalding M.H."/>
            <person name="Kapitonov V.V."/>
            <person name="Ren Q."/>
            <person name="Ferris P."/>
            <person name="Lindquist E."/>
            <person name="Shapiro H."/>
            <person name="Lucas S.M."/>
            <person name="Grimwood J."/>
            <person name="Schmutz J."/>
            <person name="Cardol P."/>
            <person name="Cerutti H."/>
            <person name="Chanfreau G."/>
            <person name="Chen C.L."/>
            <person name="Cognat V."/>
            <person name="Croft M.T."/>
            <person name="Dent R."/>
            <person name="Dutcher S."/>
            <person name="Fernandez E."/>
            <person name="Fukuzawa H."/>
            <person name="Gonzalez-Ballester D."/>
            <person name="Gonzalez-Halphen D."/>
            <person name="Hallmann A."/>
            <person name="Hanikenne M."/>
            <person name="Hippler M."/>
            <person name="Inwood W."/>
            <person name="Jabbari K."/>
            <person name="Kalanon M."/>
            <person name="Kuras R."/>
            <person name="Lefebvre P.A."/>
            <person name="Lemaire S.D."/>
            <person name="Lobanov A.V."/>
            <person name="Lohr M."/>
            <person name="Manuell A."/>
            <person name="Meier I."/>
            <person name="Mets L."/>
            <person name="Mittag M."/>
            <person name="Mittelmeier T."/>
            <person name="Moroney J.V."/>
            <person name="Moseley J."/>
            <person name="Napoli C."/>
            <person name="Nedelcu A.M."/>
            <person name="Niyogi K."/>
            <person name="Novoselov S.V."/>
            <person name="Paulsen I.T."/>
            <person name="Pazour G."/>
            <person name="Purton S."/>
            <person name="Ral J.P."/>
            <person name="Riano-Pachon D.M."/>
            <person name="Riekhof W."/>
            <person name="Rymarquis L."/>
            <person name="Schroda M."/>
            <person name="Stern D."/>
            <person name="Umen J."/>
            <person name="Willows R."/>
            <person name="Wilson N."/>
            <person name="Zimmer S.L."/>
            <person name="Allmer J."/>
            <person name="Balk J."/>
            <person name="Bisova K."/>
            <person name="Chen C.J."/>
            <person name="Elias M."/>
            <person name="Gendler K."/>
            <person name="Hauser C."/>
            <person name="Lamb M.R."/>
            <person name="Ledford H."/>
            <person name="Long J.C."/>
            <person name="Minagawa J."/>
            <person name="Page M.D."/>
            <person name="Pan J."/>
            <person name="Pootakham W."/>
            <person name="Roje S."/>
            <person name="Rose A."/>
            <person name="Stahlberg E."/>
            <person name="Terauchi A.M."/>
            <person name="Yang P."/>
            <person name="Ball S."/>
            <person name="Bowler C."/>
            <person name="Dieckmann C.L."/>
            <person name="Gladyshev V.N."/>
            <person name="Green P."/>
            <person name="Jorgensen R."/>
            <person name="Mayfield S."/>
            <person name="Mueller-Roeber B."/>
            <person name="Rajamani S."/>
            <person name="Sayre R.T."/>
            <person name="Brokstein P."/>
            <person name="Dubchak I."/>
            <person name="Goodstein D."/>
            <person name="Hornick L."/>
            <person name="Huang Y.W."/>
            <person name="Jhaveri J."/>
            <person name="Luo Y."/>
            <person name="Martinez D."/>
            <person name="Ngau W.C."/>
            <person name="Otillar B."/>
            <person name="Poliakov A."/>
            <person name="Porter A."/>
            <person name="Szajkowski L."/>
            <person name="Werner G."/>
            <person name="Zhou K."/>
            <person name="Grigoriev I.V."/>
            <person name="Rokhsar D.S."/>
            <person name="Grossman A.R."/>
        </authorList>
    </citation>
    <scope>NUCLEOTIDE SEQUENCE [LARGE SCALE GENOMIC DNA]</scope>
    <source>
        <strain evidence="2">CC-503</strain>
    </source>
</reference>
<dbReference type="Proteomes" id="UP000006906">
    <property type="component" value="Chromosome 7"/>
</dbReference>
<dbReference type="AlphaFoldDB" id="A0A2K3DJE9"/>